<keyword evidence="1" id="KW-0175">Coiled coil</keyword>
<proteinExistence type="predicted"/>
<keyword evidence="3" id="KW-1185">Reference proteome</keyword>
<evidence type="ECO:0000313" key="2">
    <source>
        <dbReference type="EMBL" id="GFU13602.1"/>
    </source>
</evidence>
<dbReference type="EMBL" id="BMAW01125701">
    <property type="protein sequence ID" value="GFU13602.1"/>
    <property type="molecule type" value="Genomic_DNA"/>
</dbReference>
<dbReference type="OrthoDB" id="10510486at2759"/>
<dbReference type="AlphaFoldDB" id="A0A8X6UFB7"/>
<evidence type="ECO:0000256" key="1">
    <source>
        <dbReference type="SAM" id="Coils"/>
    </source>
</evidence>
<gene>
    <name evidence="2" type="primary">NCL1_12590</name>
    <name evidence="2" type="ORF">NPIL_429061</name>
</gene>
<comment type="caution">
    <text evidence="2">The sequence shown here is derived from an EMBL/GenBank/DDBJ whole genome shotgun (WGS) entry which is preliminary data.</text>
</comment>
<feature type="coiled-coil region" evidence="1">
    <location>
        <begin position="609"/>
        <end position="636"/>
    </location>
</feature>
<dbReference type="Proteomes" id="UP000887013">
    <property type="component" value="Unassembled WGS sequence"/>
</dbReference>
<accession>A0A8X6UFB7</accession>
<name>A0A8X6UFB7_NEPPI</name>
<sequence>MQFLRNLFDIEYRKAFDLLSMCKENIFYTIENFHAEIKDIKKFLEELRSHRTNIKQPMKSLSEILPDGHNYTPKQIALLEELEQEILDSEGRKGELELCEQLYLTMLDRKKEKIRILSQILGKINAVEYDLNSEAAKLIFGWRNLCSAFCDALTAQNQVFENDLAKFEDADQLMEAQEISIENIEEMLKHATSLKESILGSVVIKLQDLKAKELKLNEEVSQTRLKCRYLLEEFVEVLEDDLESCIKSFENLKNHLNVPEEDIDETELSDAQKIVECCKKCVMGLIENGKKRIHAVNLELKFLIGNYEESNIEKYTALPSWQERFLLFLGMDKEESAVIKKAPLVQDSFVQISKKEVKGSSETSGGDTKSSGKAKLMKYEDLMQSLIHKRVKMPTYSISSWNDILTQAFLFEQFERLKDKKVFQVEQTWDELLLVVTETVSKQNKVSALLLTEKETFIQLSSWMNILTKAIDTWNKNINEGLAAKTHENTLLQWKSKMKEKEYSKFVAGYLYGTEDEIQMETTDTKNLTLDLKKLTLALDKTDTEDESFDDKQKKTAESSSWEEIFADAINVIKEGNKLVHTLKKQDSKIQYQAARLHMSWNDCFFKAVEIWKEDLEKKREENDVLQDVAQKVRNKMYGGIQDAALKFETKLSEVWTHKIFELFHVHEQELAEAINIKKLEMKQGLPANLLVDFVNKEDDIHIYDIPTVDIIKQGKRMFNIALNLKTTETKVMETELNLLTRSEMLDAHVQKIPKPIEIMQKIISAAIDFKKSSLQLPQQKKKVSHIFQYYQNLSLN</sequence>
<protein>
    <submittedName>
        <fullName evidence="2">Uncharacterized protein</fullName>
    </submittedName>
</protein>
<reference evidence="2" key="1">
    <citation type="submission" date="2020-08" db="EMBL/GenBank/DDBJ databases">
        <title>Multicomponent nature underlies the extraordinary mechanical properties of spider dragline silk.</title>
        <authorList>
            <person name="Kono N."/>
            <person name="Nakamura H."/>
            <person name="Mori M."/>
            <person name="Yoshida Y."/>
            <person name="Ohtoshi R."/>
            <person name="Malay A.D."/>
            <person name="Moran D.A.P."/>
            <person name="Tomita M."/>
            <person name="Numata K."/>
            <person name="Arakawa K."/>
        </authorList>
    </citation>
    <scope>NUCLEOTIDE SEQUENCE</scope>
</reference>
<evidence type="ECO:0000313" key="3">
    <source>
        <dbReference type="Proteomes" id="UP000887013"/>
    </source>
</evidence>
<organism evidence="2 3">
    <name type="scientific">Nephila pilipes</name>
    <name type="common">Giant wood spider</name>
    <name type="synonym">Nephila maculata</name>
    <dbReference type="NCBI Taxonomy" id="299642"/>
    <lineage>
        <taxon>Eukaryota</taxon>
        <taxon>Metazoa</taxon>
        <taxon>Ecdysozoa</taxon>
        <taxon>Arthropoda</taxon>
        <taxon>Chelicerata</taxon>
        <taxon>Arachnida</taxon>
        <taxon>Araneae</taxon>
        <taxon>Araneomorphae</taxon>
        <taxon>Entelegynae</taxon>
        <taxon>Araneoidea</taxon>
        <taxon>Nephilidae</taxon>
        <taxon>Nephila</taxon>
    </lineage>
</organism>
<feature type="coiled-coil region" evidence="1">
    <location>
        <begin position="150"/>
        <end position="255"/>
    </location>
</feature>